<dbReference type="Pfam" id="PF01757">
    <property type="entry name" value="Acyl_transf_3"/>
    <property type="match status" value="1"/>
</dbReference>
<feature type="transmembrane region" description="Helical" evidence="1">
    <location>
        <begin position="79"/>
        <end position="98"/>
    </location>
</feature>
<dbReference type="WBParaSite" id="PDA_v2.g12664.t1">
    <property type="protein sequence ID" value="PDA_v2.g12664.t1"/>
    <property type="gene ID" value="PDA_v2.g12664"/>
</dbReference>
<keyword evidence="4" id="KW-1185">Reference proteome</keyword>
<sequence length="668" mass="77906">MKPTSSVHTRRDDLQCWRALSILAVLLFHIWPEKFPNGYLGVDIFFVLSGYLMASLYSFEQSRITSTIDFYYRRVKRILPIYILMIILTVIILSFEIYQEQFNFIIEDSRWAIILATNYEDLLKQRGYFDMEANFRFFRHCWSLAVEMQFYLIFPFLAITRTCISHRFYQLLLSLLIIISFCYQIFSSNPIVQYESLFCRIWQFSFGMLAQTLPVMSIKLLPNFLLILSTITMLCTIVLPRLASSFFVIAIVSGIISMSTSQYDPFKTITLYSNFHQHLVVLGDISYILYLIHWPLITYARFTSSQTVFTYFFGSMLFATSVFLARVGHNVIEKPLLRACTSFHNFIVILIFLYAFAFFVPLTLKTTPTPFVTDPKDVSDDKNLTLKFWETITKFNTPLILPPKWSKKNDIEVANKLRGELMGGIYKCQKHEKVKVKFWPYFIFYCEIAGTNPNATKTSMIIGNSFSMNTVAAISANPIFSKTYSIWTNDLNFPSNDSFEETLIENYIKPLKPDVLFIVQKYFQKYLFNTPIEKIPERKEFKYWNNVLQNIENYTSAIILCKGQLAFPYDISQDFIRRKATNLPISSKIKIGPRSPVMEAWLTSLNCSKCHFFDYREAFCDGDFCQIMDFVTDLPLFRDKDHISPLGVRKLKPFLDRAVNEALGICIN</sequence>
<evidence type="ECO:0000313" key="5">
    <source>
        <dbReference type="WBParaSite" id="PDA_v2.g12664.t1"/>
    </source>
</evidence>
<keyword evidence="1" id="KW-0812">Transmembrane</keyword>
<dbReference type="InterPro" id="IPR050879">
    <property type="entry name" value="Acyltransferase_3"/>
</dbReference>
<dbReference type="AlphaFoldDB" id="A0A914PD16"/>
<evidence type="ECO:0000259" key="3">
    <source>
        <dbReference type="Pfam" id="PF19040"/>
    </source>
</evidence>
<feature type="transmembrane region" description="Helical" evidence="1">
    <location>
        <begin position="275"/>
        <end position="296"/>
    </location>
</feature>
<evidence type="ECO:0000313" key="4">
    <source>
        <dbReference type="Proteomes" id="UP000887578"/>
    </source>
</evidence>
<organism evidence="4 5">
    <name type="scientific">Panagrolaimus davidi</name>
    <dbReference type="NCBI Taxonomy" id="227884"/>
    <lineage>
        <taxon>Eukaryota</taxon>
        <taxon>Metazoa</taxon>
        <taxon>Ecdysozoa</taxon>
        <taxon>Nematoda</taxon>
        <taxon>Chromadorea</taxon>
        <taxon>Rhabditida</taxon>
        <taxon>Tylenchina</taxon>
        <taxon>Panagrolaimomorpha</taxon>
        <taxon>Panagrolaimoidea</taxon>
        <taxon>Panagrolaimidae</taxon>
        <taxon>Panagrolaimus</taxon>
    </lineage>
</organism>
<dbReference type="PANTHER" id="PTHR23028">
    <property type="entry name" value="ACETYLTRANSFERASE"/>
    <property type="match status" value="1"/>
</dbReference>
<reference evidence="5" key="1">
    <citation type="submission" date="2022-11" db="UniProtKB">
        <authorList>
            <consortium name="WormBaseParasite"/>
        </authorList>
    </citation>
    <scope>IDENTIFICATION</scope>
</reference>
<dbReference type="InterPro" id="IPR043968">
    <property type="entry name" value="SGNH"/>
</dbReference>
<dbReference type="Pfam" id="PF19040">
    <property type="entry name" value="SGNH"/>
    <property type="match status" value="1"/>
</dbReference>
<feature type="transmembrane region" description="Helical" evidence="1">
    <location>
        <begin position="168"/>
        <end position="186"/>
    </location>
</feature>
<dbReference type="PANTHER" id="PTHR23028:SF53">
    <property type="entry name" value="ACYL_TRANSF_3 DOMAIN-CONTAINING PROTEIN"/>
    <property type="match status" value="1"/>
</dbReference>
<keyword evidence="1" id="KW-0472">Membrane</keyword>
<feature type="transmembrane region" description="Helical" evidence="1">
    <location>
        <begin position="308"/>
        <end position="325"/>
    </location>
</feature>
<keyword evidence="1" id="KW-1133">Transmembrane helix</keyword>
<proteinExistence type="predicted"/>
<dbReference type="Proteomes" id="UP000887578">
    <property type="component" value="Unplaced"/>
</dbReference>
<feature type="domain" description="SGNH" evidence="3">
    <location>
        <begin position="445"/>
        <end position="656"/>
    </location>
</feature>
<dbReference type="InterPro" id="IPR002656">
    <property type="entry name" value="Acyl_transf_3_dom"/>
</dbReference>
<name>A0A914PD16_9BILA</name>
<evidence type="ECO:0000256" key="1">
    <source>
        <dbReference type="SAM" id="Phobius"/>
    </source>
</evidence>
<feature type="transmembrane region" description="Helical" evidence="1">
    <location>
        <begin position="137"/>
        <end position="159"/>
    </location>
</feature>
<evidence type="ECO:0000259" key="2">
    <source>
        <dbReference type="Pfam" id="PF01757"/>
    </source>
</evidence>
<dbReference type="GO" id="GO:0016747">
    <property type="term" value="F:acyltransferase activity, transferring groups other than amino-acyl groups"/>
    <property type="evidence" value="ECO:0007669"/>
    <property type="project" value="InterPro"/>
</dbReference>
<accession>A0A914PD16</accession>
<dbReference type="GO" id="GO:0016020">
    <property type="term" value="C:membrane"/>
    <property type="evidence" value="ECO:0007669"/>
    <property type="project" value="TreeGrafter"/>
</dbReference>
<dbReference type="GO" id="GO:0000271">
    <property type="term" value="P:polysaccharide biosynthetic process"/>
    <property type="evidence" value="ECO:0007669"/>
    <property type="project" value="TreeGrafter"/>
</dbReference>
<feature type="transmembrane region" description="Helical" evidence="1">
    <location>
        <begin position="245"/>
        <end position="263"/>
    </location>
</feature>
<feature type="domain" description="Acyltransferase 3" evidence="2">
    <location>
        <begin position="13"/>
        <end position="322"/>
    </location>
</feature>
<feature type="transmembrane region" description="Helical" evidence="1">
    <location>
        <begin position="346"/>
        <end position="364"/>
    </location>
</feature>
<protein>
    <submittedName>
        <fullName evidence="5">Acyltransferase</fullName>
    </submittedName>
</protein>
<feature type="transmembrane region" description="Helical" evidence="1">
    <location>
        <begin position="38"/>
        <end position="59"/>
    </location>
</feature>